<name>A0A1V3NEH6_9GAMM</name>
<dbReference type="OrthoDB" id="5625523at2"/>
<reference evidence="2 3" key="1">
    <citation type="submission" date="2017-02" db="EMBL/GenBank/DDBJ databases">
        <title>Genomic diversity within the haloalkaliphilic genus Thioalkalivibrio.</title>
        <authorList>
            <person name="Ahn A.-C."/>
            <person name="Meier-Kolthoff J."/>
            <person name="Overmars L."/>
            <person name="Richter M."/>
            <person name="Woyke T."/>
            <person name="Sorokin D.Y."/>
            <person name="Muyzer G."/>
        </authorList>
    </citation>
    <scope>NUCLEOTIDE SEQUENCE [LARGE SCALE GENOMIC DNA]</scope>
    <source>
        <strain evidence="2 3">ALJD</strain>
    </source>
</reference>
<organism evidence="2 3">
    <name type="scientific">Thioalkalivibrio denitrificans</name>
    <dbReference type="NCBI Taxonomy" id="108003"/>
    <lineage>
        <taxon>Bacteria</taxon>
        <taxon>Pseudomonadati</taxon>
        <taxon>Pseudomonadota</taxon>
        <taxon>Gammaproteobacteria</taxon>
        <taxon>Chromatiales</taxon>
        <taxon>Ectothiorhodospiraceae</taxon>
        <taxon>Thioalkalivibrio</taxon>
    </lineage>
</organism>
<feature type="region of interest" description="Disordered" evidence="1">
    <location>
        <begin position="56"/>
        <end position="76"/>
    </location>
</feature>
<sequence length="104" mass="11025">MPVTFKSPAHGDITYLREVAEELIRLMGHSGTIPGALAAEDVPRALARLRAGLRVAGAPPPSGAVPDSEDDEDPPVPIAQRALPLLALLEAAEQQGEYVLWDAH</sequence>
<evidence type="ECO:0000313" key="2">
    <source>
        <dbReference type="EMBL" id="OOG23497.1"/>
    </source>
</evidence>
<comment type="caution">
    <text evidence="2">The sequence shown here is derived from an EMBL/GenBank/DDBJ whole genome shotgun (WGS) entry which is preliminary data.</text>
</comment>
<keyword evidence="3" id="KW-1185">Reference proteome</keyword>
<dbReference type="Pfam" id="PF08895">
    <property type="entry name" value="DUF1840"/>
    <property type="match status" value="1"/>
</dbReference>
<evidence type="ECO:0000256" key="1">
    <source>
        <dbReference type="SAM" id="MobiDB-lite"/>
    </source>
</evidence>
<dbReference type="Proteomes" id="UP000189462">
    <property type="component" value="Unassembled WGS sequence"/>
</dbReference>
<proteinExistence type="predicted"/>
<protein>
    <recommendedName>
        <fullName evidence="4">DUF1840 domain-containing protein</fullName>
    </recommendedName>
</protein>
<accession>A0A1V3NEH6</accession>
<dbReference type="EMBL" id="MVBK01000062">
    <property type="protein sequence ID" value="OOG23497.1"/>
    <property type="molecule type" value="Genomic_DNA"/>
</dbReference>
<gene>
    <name evidence="2" type="ORF">B1C78_11225</name>
</gene>
<dbReference type="AlphaFoldDB" id="A0A1V3NEH6"/>
<evidence type="ECO:0000313" key="3">
    <source>
        <dbReference type="Proteomes" id="UP000189462"/>
    </source>
</evidence>
<evidence type="ECO:0008006" key="4">
    <source>
        <dbReference type="Google" id="ProtNLM"/>
    </source>
</evidence>
<dbReference type="STRING" id="108003.B1C78_11225"/>
<dbReference type="InterPro" id="IPR014991">
    <property type="entry name" value="DUF1840"/>
</dbReference>
<dbReference type="RefSeq" id="WP_077279250.1">
    <property type="nucleotide sequence ID" value="NZ_MVBK01000062.1"/>
</dbReference>